<reference evidence="1" key="1">
    <citation type="submission" date="2013-08" db="EMBL/GenBank/DDBJ databases">
        <authorList>
            <person name="Mendez C."/>
            <person name="Richter M."/>
            <person name="Ferrer M."/>
            <person name="Sanchez J."/>
        </authorList>
    </citation>
    <scope>NUCLEOTIDE SEQUENCE</scope>
</reference>
<proteinExistence type="predicted"/>
<dbReference type="EMBL" id="AUZZ01004782">
    <property type="protein sequence ID" value="EQD52003.1"/>
    <property type="molecule type" value="Genomic_DNA"/>
</dbReference>
<feature type="non-terminal residue" evidence="1">
    <location>
        <position position="115"/>
    </location>
</feature>
<reference evidence="1" key="2">
    <citation type="journal article" date="2014" name="ISME J.">
        <title>Microbial stratification in low pH oxic and suboxic macroscopic growths along an acid mine drainage.</title>
        <authorList>
            <person name="Mendez-Garcia C."/>
            <person name="Mesa V."/>
            <person name="Sprenger R.R."/>
            <person name="Richter M."/>
            <person name="Diez M.S."/>
            <person name="Solano J."/>
            <person name="Bargiela R."/>
            <person name="Golyshina O.V."/>
            <person name="Manteca A."/>
            <person name="Ramos J.L."/>
            <person name="Gallego J.R."/>
            <person name="Llorente I."/>
            <person name="Martins Dos Santos V.A."/>
            <person name="Jensen O.N."/>
            <person name="Pelaez A.I."/>
            <person name="Sanchez J."/>
            <person name="Ferrer M."/>
        </authorList>
    </citation>
    <scope>NUCLEOTIDE SEQUENCE</scope>
</reference>
<protein>
    <submittedName>
        <fullName evidence="1">Uncharacterized protein</fullName>
    </submittedName>
</protein>
<dbReference type="AlphaFoldDB" id="T1A504"/>
<comment type="caution">
    <text evidence="1">The sequence shown here is derived from an EMBL/GenBank/DDBJ whole genome shotgun (WGS) entry which is preliminary data.</text>
</comment>
<organism evidence="1">
    <name type="scientific">mine drainage metagenome</name>
    <dbReference type="NCBI Taxonomy" id="410659"/>
    <lineage>
        <taxon>unclassified sequences</taxon>
        <taxon>metagenomes</taxon>
        <taxon>ecological metagenomes</taxon>
    </lineage>
</organism>
<name>T1A504_9ZZZZ</name>
<sequence>MKIVFDDGGRSVAEFAGRTGDCVTRSIAIVAELSYREVYEALSAGCRAQRVTKRTRRRASARNGVNTRRKWFRDYMTGLGFKWVPTMRIGSGCQVHLADGELPAGRLIVSLSRHY</sequence>
<evidence type="ECO:0000313" key="1">
    <source>
        <dbReference type="EMBL" id="EQD52003.1"/>
    </source>
</evidence>
<gene>
    <name evidence="1" type="ORF">B2A_06729</name>
</gene>
<accession>T1A504</accession>